<dbReference type="Proteomes" id="UP000053820">
    <property type="component" value="Unassembled WGS sequence"/>
</dbReference>
<feature type="transmembrane region" description="Helical" evidence="1">
    <location>
        <begin position="18"/>
        <end position="40"/>
    </location>
</feature>
<gene>
    <name evidence="3" type="ORF">HYDPIDRAFT_28180</name>
</gene>
<dbReference type="Pfam" id="PF20152">
    <property type="entry name" value="DUF6534"/>
    <property type="match status" value="1"/>
</dbReference>
<evidence type="ECO:0000256" key="1">
    <source>
        <dbReference type="SAM" id="Phobius"/>
    </source>
</evidence>
<dbReference type="OrthoDB" id="2677454at2759"/>
<keyword evidence="4" id="KW-1185">Reference proteome</keyword>
<feature type="transmembrane region" description="Helical" evidence="1">
    <location>
        <begin position="254"/>
        <end position="272"/>
    </location>
</feature>
<feature type="transmembrane region" description="Helical" evidence="1">
    <location>
        <begin position="142"/>
        <end position="162"/>
    </location>
</feature>
<evidence type="ECO:0000313" key="4">
    <source>
        <dbReference type="Proteomes" id="UP000053820"/>
    </source>
</evidence>
<dbReference type="HOGENOM" id="CLU_046025_5_0_1"/>
<keyword evidence="1" id="KW-0812">Transmembrane</keyword>
<dbReference type="PANTHER" id="PTHR40465">
    <property type="entry name" value="CHROMOSOME 1, WHOLE GENOME SHOTGUN SEQUENCE"/>
    <property type="match status" value="1"/>
</dbReference>
<evidence type="ECO:0000313" key="3">
    <source>
        <dbReference type="EMBL" id="KIJ64820.1"/>
    </source>
</evidence>
<sequence length="334" mass="36751">MASIAEGVNLGLSMGPGLAGAFISLVFYGISILQSFIYYVQYPKDKLYVKLLVAVLLVLDTAHKFLLCAGSKYTDLVVMDVALRSTGVVWNTLVQNYGDFLNLLVIHPPILLASSVTTLVSVIVQSYFVYRVWFLSRGPFKWIFPCVLTPFVVAQPIITWYYTAKAWNAPVFEISSDPVLMKLTNASNGTAAAVDIVIAIAMCTLLAMGRTGFNKKTDRMLLRLMIISLNSGLWTAVLALLSTVLLVALPSTEIVYAGVYYPLCTLYCNTLLANLNVRSYLRGDDHAYRLPAPPSSDRSTGRTNSFPVLNIAVETSELTDLESFEVGFLSLYYA</sequence>
<feature type="transmembrane region" description="Helical" evidence="1">
    <location>
        <begin position="221"/>
        <end position="248"/>
    </location>
</feature>
<name>A0A0C9W1N2_9AGAM</name>
<accession>A0A0C9W1N2</accession>
<dbReference type="EMBL" id="KN839845">
    <property type="protein sequence ID" value="KIJ64820.1"/>
    <property type="molecule type" value="Genomic_DNA"/>
</dbReference>
<dbReference type="AlphaFoldDB" id="A0A0C9W1N2"/>
<feature type="transmembrane region" description="Helical" evidence="1">
    <location>
        <begin position="190"/>
        <end position="209"/>
    </location>
</feature>
<proteinExistence type="predicted"/>
<reference evidence="3 4" key="1">
    <citation type="submission" date="2014-04" db="EMBL/GenBank/DDBJ databases">
        <title>Evolutionary Origins and Diversification of the Mycorrhizal Mutualists.</title>
        <authorList>
            <consortium name="DOE Joint Genome Institute"/>
            <consortium name="Mycorrhizal Genomics Consortium"/>
            <person name="Kohler A."/>
            <person name="Kuo A."/>
            <person name="Nagy L.G."/>
            <person name="Floudas D."/>
            <person name="Copeland A."/>
            <person name="Barry K.W."/>
            <person name="Cichocki N."/>
            <person name="Veneault-Fourrey C."/>
            <person name="LaButti K."/>
            <person name="Lindquist E.A."/>
            <person name="Lipzen A."/>
            <person name="Lundell T."/>
            <person name="Morin E."/>
            <person name="Murat C."/>
            <person name="Riley R."/>
            <person name="Ohm R."/>
            <person name="Sun H."/>
            <person name="Tunlid A."/>
            <person name="Henrissat B."/>
            <person name="Grigoriev I.V."/>
            <person name="Hibbett D.S."/>
            <person name="Martin F."/>
        </authorList>
    </citation>
    <scope>NUCLEOTIDE SEQUENCE [LARGE SCALE GENOMIC DNA]</scope>
    <source>
        <strain evidence="3 4">MD-312</strain>
    </source>
</reference>
<dbReference type="InterPro" id="IPR045339">
    <property type="entry name" value="DUF6534"/>
</dbReference>
<keyword evidence="1" id="KW-0472">Membrane</keyword>
<feature type="transmembrane region" description="Helical" evidence="1">
    <location>
        <begin position="47"/>
        <end position="66"/>
    </location>
</feature>
<keyword evidence="1" id="KW-1133">Transmembrane helix</keyword>
<evidence type="ECO:0000259" key="2">
    <source>
        <dbReference type="Pfam" id="PF20152"/>
    </source>
</evidence>
<organism evidence="3 4">
    <name type="scientific">Hydnomerulius pinastri MD-312</name>
    <dbReference type="NCBI Taxonomy" id="994086"/>
    <lineage>
        <taxon>Eukaryota</taxon>
        <taxon>Fungi</taxon>
        <taxon>Dikarya</taxon>
        <taxon>Basidiomycota</taxon>
        <taxon>Agaricomycotina</taxon>
        <taxon>Agaricomycetes</taxon>
        <taxon>Agaricomycetidae</taxon>
        <taxon>Boletales</taxon>
        <taxon>Boletales incertae sedis</taxon>
        <taxon>Leucogyrophana</taxon>
    </lineage>
</organism>
<feature type="domain" description="DUF6534" evidence="2">
    <location>
        <begin position="191"/>
        <end position="279"/>
    </location>
</feature>
<protein>
    <recommendedName>
        <fullName evidence="2">DUF6534 domain-containing protein</fullName>
    </recommendedName>
</protein>
<feature type="transmembrane region" description="Helical" evidence="1">
    <location>
        <begin position="110"/>
        <end position="130"/>
    </location>
</feature>
<dbReference type="PANTHER" id="PTHR40465:SF1">
    <property type="entry name" value="DUF6534 DOMAIN-CONTAINING PROTEIN"/>
    <property type="match status" value="1"/>
</dbReference>